<dbReference type="InterPro" id="IPR039797">
    <property type="entry name" value="Pecanex"/>
</dbReference>
<dbReference type="AlphaFoldDB" id="A0A2R5G9T5"/>
<gene>
    <name evidence="9" type="ORF">FCC1311_040392</name>
</gene>
<comment type="caution">
    <text evidence="9">The sequence shown here is derived from an EMBL/GenBank/DDBJ whole genome shotgun (WGS) entry which is preliminary data.</text>
</comment>
<comment type="subcellular location">
    <subcellularLocation>
        <location evidence="1">Membrane</location>
        <topology evidence="1">Multi-pass membrane protein</topology>
    </subcellularLocation>
</comment>
<keyword evidence="5 7" id="KW-0472">Membrane</keyword>
<dbReference type="OrthoDB" id="78707at2759"/>
<evidence type="ECO:0000256" key="4">
    <source>
        <dbReference type="ARBA" id="ARBA00022989"/>
    </source>
</evidence>
<protein>
    <submittedName>
        <fullName evidence="9">Pecanex-like protein 4</fullName>
    </submittedName>
</protein>
<evidence type="ECO:0000256" key="3">
    <source>
        <dbReference type="ARBA" id="ARBA00022692"/>
    </source>
</evidence>
<feature type="region of interest" description="Disordered" evidence="6">
    <location>
        <begin position="507"/>
        <end position="528"/>
    </location>
</feature>
<dbReference type="Proteomes" id="UP000241890">
    <property type="component" value="Unassembled WGS sequence"/>
</dbReference>
<evidence type="ECO:0000256" key="5">
    <source>
        <dbReference type="ARBA" id="ARBA00023136"/>
    </source>
</evidence>
<evidence type="ECO:0000313" key="9">
    <source>
        <dbReference type="EMBL" id="GBG27816.1"/>
    </source>
</evidence>
<name>A0A2R5G9T5_9STRA</name>
<sequence>MFRQSVPDLSALELCSLGVLTLRNVRVASTSPKTASAEVLLAISAEGLLNSIQGPWRFVFLSYTLSIRAAAVGWLLFVAREALGNLCFMSVHTWTALREPKLRLPKGARALCIIAAPVWNPAMAVLAAVFGSPFVPVAGAGVFVAGFPRPRRLWANCLPTRGLSPEAGYYQQMLPRLLDSLVKEPAALHSASRFGSTIFLVRFEKMIAWIQILEHEAGYSIAHVKGLEMQEPTSCHNVEANHLDALIERNRGGLIVYPMCKLDVQTYSHAQVGLVGVMGSPDMAHLLHRCIGYVLAWKLVHEGKEFQQKVYELIVSETSFSAHLGNDSTDQLESWVTFLCANRISAAASPLSEHKRNWGTNDFHQGPMGPIGPLGDDFDIDVLLDELDDAELSSEDYASDYNDDESGAWLAKDALAAELGVHLQSHSCEHQVSPESLHQSAVWPSSPDASHVNRTVACGPFFAGRNIEFANMVPRPEISTFLSGPAHENTTGDLHAKDSSTRCMRIPDNAPNRIRSSSTYDQDPHYGEKEECELRDEDPSRIAEVLKQARNILACEARLLSAQFVLEKFKGDSALSSTFRTAVKLALDALLLGDPDPSLLDFKACATALESYAHEWFIGPEDDSNWEKAIQRECLHLLSLAERKEHEFGSGLQLLQLSLQQESASLCLVQSSVVRGIWAALTMELVFFANDDDERYSIQAHPTFLRNLIIQGAEPPLGYPVFCSGPVLIPKL</sequence>
<accession>A0A2R5G9T5</accession>
<proteinExistence type="inferred from homology"/>
<evidence type="ECO:0000256" key="6">
    <source>
        <dbReference type="SAM" id="MobiDB-lite"/>
    </source>
</evidence>
<reference evidence="9 10" key="1">
    <citation type="submission" date="2017-12" db="EMBL/GenBank/DDBJ databases">
        <title>Sequencing, de novo assembly and annotation of complete genome of a new Thraustochytrid species, strain FCC1311.</title>
        <authorList>
            <person name="Sedici K."/>
            <person name="Godart F."/>
            <person name="Aiese Cigliano R."/>
            <person name="Sanseverino W."/>
            <person name="Barakat M."/>
            <person name="Ortet P."/>
            <person name="Marechal E."/>
            <person name="Cagnac O."/>
            <person name="Amato A."/>
        </authorList>
    </citation>
    <scope>NUCLEOTIDE SEQUENCE [LARGE SCALE GENOMIC DNA]</scope>
</reference>
<evidence type="ECO:0000313" key="10">
    <source>
        <dbReference type="Proteomes" id="UP000241890"/>
    </source>
</evidence>
<evidence type="ECO:0000256" key="1">
    <source>
        <dbReference type="ARBA" id="ARBA00004141"/>
    </source>
</evidence>
<dbReference type="Pfam" id="PF05041">
    <property type="entry name" value="Pecanex_C"/>
    <property type="match status" value="1"/>
</dbReference>
<feature type="transmembrane region" description="Helical" evidence="7">
    <location>
        <begin position="58"/>
        <end position="79"/>
    </location>
</feature>
<dbReference type="EMBL" id="BEYU01000036">
    <property type="protein sequence ID" value="GBG27816.1"/>
    <property type="molecule type" value="Genomic_DNA"/>
</dbReference>
<dbReference type="InParanoid" id="A0A2R5G9T5"/>
<evidence type="ECO:0000256" key="7">
    <source>
        <dbReference type="SAM" id="Phobius"/>
    </source>
</evidence>
<dbReference type="PANTHER" id="PTHR12372">
    <property type="entry name" value="PECANEX"/>
    <property type="match status" value="1"/>
</dbReference>
<keyword evidence="3 7" id="KW-0812">Transmembrane</keyword>
<evidence type="ECO:0000256" key="2">
    <source>
        <dbReference type="ARBA" id="ARBA00010170"/>
    </source>
</evidence>
<comment type="similarity">
    <text evidence="2">Belongs to the pecanex family.</text>
</comment>
<dbReference type="GO" id="GO:0016020">
    <property type="term" value="C:membrane"/>
    <property type="evidence" value="ECO:0007669"/>
    <property type="project" value="UniProtKB-SubCell"/>
</dbReference>
<organism evidence="9 10">
    <name type="scientific">Hondaea fermentalgiana</name>
    <dbReference type="NCBI Taxonomy" id="2315210"/>
    <lineage>
        <taxon>Eukaryota</taxon>
        <taxon>Sar</taxon>
        <taxon>Stramenopiles</taxon>
        <taxon>Bigyra</taxon>
        <taxon>Labyrinthulomycetes</taxon>
        <taxon>Thraustochytrida</taxon>
        <taxon>Thraustochytriidae</taxon>
        <taxon>Hondaea</taxon>
    </lineage>
</organism>
<dbReference type="InterPro" id="IPR007735">
    <property type="entry name" value="Pecanex_C"/>
</dbReference>
<keyword evidence="4 7" id="KW-1133">Transmembrane helix</keyword>
<dbReference type="PANTHER" id="PTHR12372:SF6">
    <property type="entry name" value="PECANEX-LIKE PROTEIN 4"/>
    <property type="match status" value="1"/>
</dbReference>
<keyword evidence="10" id="KW-1185">Reference proteome</keyword>
<feature type="domain" description="Pecanex C-terminal" evidence="8">
    <location>
        <begin position="578"/>
        <end position="724"/>
    </location>
</feature>
<evidence type="ECO:0000259" key="8">
    <source>
        <dbReference type="Pfam" id="PF05041"/>
    </source>
</evidence>